<dbReference type="GO" id="GO:0003700">
    <property type="term" value="F:DNA-binding transcription factor activity"/>
    <property type="evidence" value="ECO:0007669"/>
    <property type="project" value="InterPro"/>
</dbReference>
<keyword evidence="2" id="KW-0238">DNA-binding</keyword>
<reference evidence="5 6" key="2">
    <citation type="submission" date="2009-02" db="EMBL/GenBank/DDBJ databases">
        <title>Draft genome sequence of Holdemania filiformis DSM 12042.</title>
        <authorList>
            <person name="Sudarsanam P."/>
            <person name="Ley R."/>
            <person name="Guruge J."/>
            <person name="Turnbaugh P.J."/>
            <person name="Mahowald M."/>
            <person name="Liep D."/>
            <person name="Gordon J."/>
        </authorList>
    </citation>
    <scope>NUCLEOTIDE SEQUENCE [LARGE SCALE GENOMIC DNA]</scope>
    <source>
        <strain evidence="5 6">DSM 12042</strain>
    </source>
</reference>
<evidence type="ECO:0000313" key="5">
    <source>
        <dbReference type="EMBL" id="EEF66647.1"/>
    </source>
</evidence>
<dbReference type="PANTHER" id="PTHR38445">
    <property type="entry name" value="HTH-TYPE TRANSCRIPTIONAL REPRESSOR YTRA"/>
    <property type="match status" value="1"/>
</dbReference>
<dbReference type="GO" id="GO:0003677">
    <property type="term" value="F:DNA binding"/>
    <property type="evidence" value="ECO:0007669"/>
    <property type="project" value="UniProtKB-KW"/>
</dbReference>
<evidence type="ECO:0000256" key="1">
    <source>
        <dbReference type="ARBA" id="ARBA00023015"/>
    </source>
</evidence>
<dbReference type="SMART" id="SM00345">
    <property type="entry name" value="HTH_GNTR"/>
    <property type="match status" value="1"/>
</dbReference>
<feature type="domain" description="HTH gntR-type" evidence="4">
    <location>
        <begin position="18"/>
        <end position="86"/>
    </location>
</feature>
<dbReference type="eggNOG" id="COG1725">
    <property type="taxonomic scope" value="Bacteria"/>
</dbReference>
<reference evidence="5 6" key="1">
    <citation type="submission" date="2008-12" db="EMBL/GenBank/DDBJ databases">
        <authorList>
            <person name="Fulton L."/>
            <person name="Clifton S."/>
            <person name="Fulton B."/>
            <person name="Xu J."/>
            <person name="Minx P."/>
            <person name="Pepin K.H."/>
            <person name="Johnson M."/>
            <person name="Bhonagiri V."/>
            <person name="Nash W.E."/>
            <person name="Mardis E.R."/>
            <person name="Wilson R.K."/>
        </authorList>
    </citation>
    <scope>NUCLEOTIDE SEQUENCE [LARGE SCALE GENOMIC DNA]</scope>
    <source>
        <strain evidence="5 6">DSM 12042</strain>
    </source>
</reference>
<evidence type="ECO:0000256" key="2">
    <source>
        <dbReference type="ARBA" id="ARBA00023125"/>
    </source>
</evidence>
<dbReference type="Proteomes" id="UP000005950">
    <property type="component" value="Unassembled WGS sequence"/>
</dbReference>
<dbReference type="Pfam" id="PF00392">
    <property type="entry name" value="GntR"/>
    <property type="match status" value="1"/>
</dbReference>
<keyword evidence="3" id="KW-0804">Transcription</keyword>
<dbReference type="InterPro" id="IPR000524">
    <property type="entry name" value="Tscrpt_reg_HTH_GntR"/>
</dbReference>
<comment type="caution">
    <text evidence="5">The sequence shown here is derived from an EMBL/GenBank/DDBJ whole genome shotgun (WGS) entry which is preliminary data.</text>
</comment>
<organism evidence="5 6">
    <name type="scientific">Holdemania filiformis DSM 12042</name>
    <dbReference type="NCBI Taxonomy" id="545696"/>
    <lineage>
        <taxon>Bacteria</taxon>
        <taxon>Bacillati</taxon>
        <taxon>Bacillota</taxon>
        <taxon>Erysipelotrichia</taxon>
        <taxon>Erysipelotrichales</taxon>
        <taxon>Erysipelotrichaceae</taxon>
        <taxon>Holdemania</taxon>
    </lineage>
</organism>
<dbReference type="STRING" id="545696.HOLDEFILI_03190"/>
<sequence>MIQIGGGSLFLINTQSNEPIYEQIKRQIVRFVEAGVLQPDEKLISVRSLAQQLNINPNTVQKAYQELEVEGVLYTLPKKGVFVRGRPANGKVCGVETEVRQLLKLCRTLKISTDELIEIIRKEGENNVDC</sequence>
<proteinExistence type="predicted"/>
<dbReference type="Gene3D" id="1.10.10.10">
    <property type="entry name" value="Winged helix-like DNA-binding domain superfamily/Winged helix DNA-binding domain"/>
    <property type="match status" value="1"/>
</dbReference>
<dbReference type="EMBL" id="ACCF01000200">
    <property type="protein sequence ID" value="EEF66647.1"/>
    <property type="molecule type" value="Genomic_DNA"/>
</dbReference>
<keyword evidence="1" id="KW-0805">Transcription regulation</keyword>
<dbReference type="InterPro" id="IPR036390">
    <property type="entry name" value="WH_DNA-bd_sf"/>
</dbReference>
<accession>B9YBI3</accession>
<dbReference type="SUPFAM" id="SSF46785">
    <property type="entry name" value="Winged helix' DNA-binding domain"/>
    <property type="match status" value="1"/>
</dbReference>
<evidence type="ECO:0000259" key="4">
    <source>
        <dbReference type="PROSITE" id="PS50949"/>
    </source>
</evidence>
<dbReference type="CDD" id="cd07377">
    <property type="entry name" value="WHTH_GntR"/>
    <property type="match status" value="1"/>
</dbReference>
<evidence type="ECO:0000256" key="3">
    <source>
        <dbReference type="ARBA" id="ARBA00023163"/>
    </source>
</evidence>
<dbReference type="InterPro" id="IPR036388">
    <property type="entry name" value="WH-like_DNA-bd_sf"/>
</dbReference>
<dbReference type="AlphaFoldDB" id="B9YBI3"/>
<dbReference type="PANTHER" id="PTHR38445:SF7">
    <property type="entry name" value="GNTR-FAMILY TRANSCRIPTIONAL REGULATOR"/>
    <property type="match status" value="1"/>
</dbReference>
<gene>
    <name evidence="5" type="ORF">HOLDEFILI_03190</name>
</gene>
<name>B9YBI3_9FIRM</name>
<evidence type="ECO:0000313" key="6">
    <source>
        <dbReference type="Proteomes" id="UP000005950"/>
    </source>
</evidence>
<dbReference type="HOGENOM" id="CLU_017584_10_0_9"/>
<dbReference type="PROSITE" id="PS50949">
    <property type="entry name" value="HTH_GNTR"/>
    <property type="match status" value="1"/>
</dbReference>
<protein>
    <submittedName>
        <fullName evidence="5">Transcriptional regulator, GntR family</fullName>
    </submittedName>
</protein>